<dbReference type="Proteomes" id="UP000275078">
    <property type="component" value="Unassembled WGS sequence"/>
</dbReference>
<dbReference type="EMBL" id="ML119648">
    <property type="protein sequence ID" value="RPA86820.1"/>
    <property type="molecule type" value="Genomic_DNA"/>
</dbReference>
<proteinExistence type="inferred from homology"/>
<dbReference type="GO" id="GO:0005881">
    <property type="term" value="C:cytoplasmic microtubule"/>
    <property type="evidence" value="ECO:0007669"/>
    <property type="project" value="TreeGrafter"/>
</dbReference>
<feature type="region of interest" description="Disordered" evidence="8">
    <location>
        <begin position="180"/>
        <end position="223"/>
    </location>
</feature>
<dbReference type="OrthoDB" id="46159at2759"/>
<evidence type="ECO:0000256" key="8">
    <source>
        <dbReference type="SAM" id="MobiDB-lite"/>
    </source>
</evidence>
<comment type="function">
    <text evidence="7">Microtubule binding protein that promotes the stabilization of dynamic microtubules. Required for mitotic spindle formation.</text>
</comment>
<reference evidence="10 11" key="1">
    <citation type="journal article" date="2018" name="Nat. Ecol. Evol.">
        <title>Pezizomycetes genomes reveal the molecular basis of ectomycorrhizal truffle lifestyle.</title>
        <authorList>
            <person name="Murat C."/>
            <person name="Payen T."/>
            <person name="Noel B."/>
            <person name="Kuo A."/>
            <person name="Morin E."/>
            <person name="Chen J."/>
            <person name="Kohler A."/>
            <person name="Krizsan K."/>
            <person name="Balestrini R."/>
            <person name="Da Silva C."/>
            <person name="Montanini B."/>
            <person name="Hainaut M."/>
            <person name="Levati E."/>
            <person name="Barry K.W."/>
            <person name="Belfiori B."/>
            <person name="Cichocki N."/>
            <person name="Clum A."/>
            <person name="Dockter R.B."/>
            <person name="Fauchery L."/>
            <person name="Guy J."/>
            <person name="Iotti M."/>
            <person name="Le Tacon F."/>
            <person name="Lindquist E.A."/>
            <person name="Lipzen A."/>
            <person name="Malagnac F."/>
            <person name="Mello A."/>
            <person name="Molinier V."/>
            <person name="Miyauchi S."/>
            <person name="Poulain J."/>
            <person name="Riccioni C."/>
            <person name="Rubini A."/>
            <person name="Sitrit Y."/>
            <person name="Splivallo R."/>
            <person name="Traeger S."/>
            <person name="Wang M."/>
            <person name="Zifcakova L."/>
            <person name="Wipf D."/>
            <person name="Zambonelli A."/>
            <person name="Paolocci F."/>
            <person name="Nowrousian M."/>
            <person name="Ottonello S."/>
            <person name="Baldrian P."/>
            <person name="Spatafora J.W."/>
            <person name="Henrissat B."/>
            <person name="Nagy L.G."/>
            <person name="Aury J.M."/>
            <person name="Wincker P."/>
            <person name="Grigoriev I.V."/>
            <person name="Bonfante P."/>
            <person name="Martin F.M."/>
        </authorList>
    </citation>
    <scope>NUCLEOTIDE SEQUENCE [LARGE SCALE GENOMIC DNA]</scope>
    <source>
        <strain evidence="10 11">RN42</strain>
    </source>
</reference>
<dbReference type="PANTHER" id="PTHR21567">
    <property type="entry name" value="CLASP"/>
    <property type="match status" value="1"/>
</dbReference>
<evidence type="ECO:0000256" key="3">
    <source>
        <dbReference type="ARBA" id="ARBA00011375"/>
    </source>
</evidence>
<organism evidence="10 11">
    <name type="scientific">Ascobolus immersus RN42</name>
    <dbReference type="NCBI Taxonomy" id="1160509"/>
    <lineage>
        <taxon>Eukaryota</taxon>
        <taxon>Fungi</taxon>
        <taxon>Dikarya</taxon>
        <taxon>Ascomycota</taxon>
        <taxon>Pezizomycotina</taxon>
        <taxon>Pezizomycetes</taxon>
        <taxon>Pezizales</taxon>
        <taxon>Ascobolaceae</taxon>
        <taxon>Ascobolus</taxon>
    </lineage>
</organism>
<keyword evidence="4" id="KW-0132">Cell division</keyword>
<evidence type="ECO:0000256" key="1">
    <source>
        <dbReference type="ARBA" id="ARBA00004186"/>
    </source>
</evidence>
<sequence length="1259" mass="138319">MRIGLSSAHNALYAQSFSCIGHLIRRVSLQDPTKLRGQTRETLPLLVEKLGDSRDKYRRQAISCLIDFWKHCQTEVEKTVKELGFPNKNPRTRESCMTLLAHLHKSVPGFSFRTYVPSMVKLLEDADAHVRDTTKEVVVELFRNAPGHAKVDLKKELTKNNVRKAIASYVLNNLGIADDAEPMRSTSRTGLRQADDDQMAPPMAPSTSRGGGAGGQTPSVGGSQASTMFLQTIPGYELETMEPVYINTNRELEDEFQAMLPCYEGKESEANWAKREKNVIRLRQMLRGNAFRDFQTTFMAGIKMLLDGIIKSTNSLRTTLSTCGCYLLKDLATITGPCLDPMVDIIITCLIKLCANTKKITSANGNLATAVLLANISYHPKLMNYIWLACQDKNVQPRTYATGWLRIMLETHADHKGQIEHSGGAETMEKCLKKGLTDANPGVRESMRPTFWKFAQMFPDRATSIMSSLEGANRTLLEKTNPTAAAAIAAKISSAGAKPARAAGPSRTSVKDAIMAQRRAAAAKLERSETDPVQAAAPARPQRMPPKSKSVAQLSEAAPLRSGSPAPTVSSQRTAKSPTPRSPPPPELRGSVRNLARSNTPSNARRLTVLEQLNHSDYRVRVEGLVVVACLLNNKVPPNCDPHKLPQLPPQDTLGPSLQKLLFDNHTEVVEQVVSPEVLVLLMKVVPKDQILTKVLLLSEGDDGEHVQPAATSSLPALKSLLGQAEAAELVVNCLNSMGASGIVPRKLATGATFPPRDKKRIIHGCLVWMNEIIETFLNGCPNEYLADVGNFKMYVNRFISMLNSTKHPNVQPLYTLLKNIRQIDIEQFDRILYTFDSQTIKELHRAWGQEPEDEPAPAEEAVADVEQVLGSVPNINGNGDVYDGGMNVDEEITMIQPVSAFANDPDFLRDLSIEDKEKDKDKDTEMAPPPPAPLLPSALPDDMEVDKPEPTPQQEPPAVELRRIVSGPPAGTEEWFRSKTQMPDGSEMPKPAQKQIHTLGTLIGRIRSREVDGHAFRKLITIARENPVAPALQDATNVSSPTTTSTIDIWDSGATFDELMHVLLDYLNDDTIDPEKSADLRIQALLVLRQLHSKAKPHFVHHEPRVLTTLIFLRGKYPSHAHVTTGIIELTDDLVETTTNPALGIDTLLSYLETPAPASSNIHGTCLALSALATFIKAGGMAGNYIEQLANLERLGDLVVKNMEAEDAEVRRATVGVACELQRLVGDDRRLFEEVLKGLSAAKQGLLMYYFARSGGTS</sequence>
<evidence type="ECO:0000313" key="11">
    <source>
        <dbReference type="Proteomes" id="UP000275078"/>
    </source>
</evidence>
<feature type="region of interest" description="Disordered" evidence="8">
    <location>
        <begin position="918"/>
        <end position="958"/>
    </location>
</feature>
<comment type="similarity">
    <text evidence="2">Belongs to the CLASP family.</text>
</comment>
<dbReference type="GO" id="GO:0005815">
    <property type="term" value="C:microtubule organizing center"/>
    <property type="evidence" value="ECO:0007669"/>
    <property type="project" value="TreeGrafter"/>
</dbReference>
<keyword evidence="6" id="KW-0131">Cell cycle</keyword>
<dbReference type="STRING" id="1160509.A0A3N4IRH2"/>
<evidence type="ECO:0000256" key="2">
    <source>
        <dbReference type="ARBA" id="ARBA00009549"/>
    </source>
</evidence>
<protein>
    <submittedName>
        <fullName evidence="10">ARM repeat-containing protein</fullName>
    </submittedName>
</protein>
<dbReference type="Pfam" id="PF12348">
    <property type="entry name" value="CLASP_N"/>
    <property type="match status" value="2"/>
</dbReference>
<dbReference type="InterPro" id="IPR011989">
    <property type="entry name" value="ARM-like"/>
</dbReference>
<dbReference type="GO" id="GO:0051301">
    <property type="term" value="P:cell division"/>
    <property type="evidence" value="ECO:0007669"/>
    <property type="project" value="UniProtKB-KW"/>
</dbReference>
<dbReference type="InterPro" id="IPR024395">
    <property type="entry name" value="CLASP_N_dom"/>
</dbReference>
<accession>A0A3N4IRH2</accession>
<dbReference type="SUPFAM" id="SSF48371">
    <property type="entry name" value="ARM repeat"/>
    <property type="match status" value="2"/>
</dbReference>
<evidence type="ECO:0000256" key="7">
    <source>
        <dbReference type="ARBA" id="ARBA00024889"/>
    </source>
</evidence>
<feature type="region of interest" description="Disordered" evidence="8">
    <location>
        <begin position="517"/>
        <end position="603"/>
    </location>
</feature>
<dbReference type="PANTHER" id="PTHR21567:SF9">
    <property type="entry name" value="CLIP-ASSOCIATING PROTEIN"/>
    <property type="match status" value="1"/>
</dbReference>
<dbReference type="GO" id="GO:0008017">
    <property type="term" value="F:microtubule binding"/>
    <property type="evidence" value="ECO:0007669"/>
    <property type="project" value="TreeGrafter"/>
</dbReference>
<dbReference type="InterPro" id="IPR016024">
    <property type="entry name" value="ARM-type_fold"/>
</dbReference>
<feature type="compositionally biased region" description="Polar residues" evidence="8">
    <location>
        <begin position="565"/>
        <end position="576"/>
    </location>
</feature>
<name>A0A3N4IRH2_ASCIM</name>
<evidence type="ECO:0000256" key="4">
    <source>
        <dbReference type="ARBA" id="ARBA00022618"/>
    </source>
</evidence>
<dbReference type="AlphaFoldDB" id="A0A3N4IRH2"/>
<evidence type="ECO:0000313" key="10">
    <source>
        <dbReference type="EMBL" id="RPA86820.1"/>
    </source>
</evidence>
<dbReference type="GO" id="GO:1990023">
    <property type="term" value="C:mitotic spindle midzone"/>
    <property type="evidence" value="ECO:0007669"/>
    <property type="project" value="TreeGrafter"/>
</dbReference>
<keyword evidence="6" id="KW-0498">Mitosis</keyword>
<feature type="domain" description="CLASP N-terminal" evidence="9">
    <location>
        <begin position="252"/>
        <end position="478"/>
    </location>
</feature>
<feature type="domain" description="CLASP N-terminal" evidence="9">
    <location>
        <begin position="4"/>
        <end position="166"/>
    </location>
</feature>
<gene>
    <name evidence="10" type="ORF">BJ508DRAFT_120691</name>
</gene>
<evidence type="ECO:0000256" key="6">
    <source>
        <dbReference type="ARBA" id="ARBA00022776"/>
    </source>
</evidence>
<keyword evidence="5" id="KW-0493">Microtubule</keyword>
<evidence type="ECO:0000256" key="5">
    <source>
        <dbReference type="ARBA" id="ARBA00022701"/>
    </source>
</evidence>
<dbReference type="GO" id="GO:0090307">
    <property type="term" value="P:mitotic spindle assembly"/>
    <property type="evidence" value="ECO:0007669"/>
    <property type="project" value="TreeGrafter"/>
</dbReference>
<comment type="subunit">
    <text evidence="3">Interacts with microtubules.</text>
</comment>
<dbReference type="Gene3D" id="1.25.10.10">
    <property type="entry name" value="Leucine-rich Repeat Variant"/>
    <property type="match status" value="4"/>
</dbReference>
<comment type="subcellular location">
    <subcellularLocation>
        <location evidence="1">Cytoplasm</location>
        <location evidence="1">Cytoskeleton</location>
        <location evidence="1">Spindle</location>
    </subcellularLocation>
</comment>
<dbReference type="GO" id="GO:0060172">
    <property type="term" value="P:astral microtubule depolymerization"/>
    <property type="evidence" value="ECO:0007669"/>
    <property type="project" value="TreeGrafter"/>
</dbReference>
<evidence type="ECO:0000259" key="9">
    <source>
        <dbReference type="Pfam" id="PF12348"/>
    </source>
</evidence>
<dbReference type="GO" id="GO:0005876">
    <property type="term" value="C:spindle microtubule"/>
    <property type="evidence" value="ECO:0007669"/>
    <property type="project" value="TreeGrafter"/>
</dbReference>
<keyword evidence="11" id="KW-1185">Reference proteome</keyword>